<protein>
    <submittedName>
        <fullName evidence="1">Uncharacterized protein</fullName>
    </submittedName>
</protein>
<organism evidence="1 2">
    <name type="scientific">Trichonephila clavipes</name>
    <name type="common">Golden silk orbweaver</name>
    <name type="synonym">Nephila clavipes</name>
    <dbReference type="NCBI Taxonomy" id="2585209"/>
    <lineage>
        <taxon>Eukaryota</taxon>
        <taxon>Metazoa</taxon>
        <taxon>Ecdysozoa</taxon>
        <taxon>Arthropoda</taxon>
        <taxon>Chelicerata</taxon>
        <taxon>Arachnida</taxon>
        <taxon>Araneae</taxon>
        <taxon>Araneomorphae</taxon>
        <taxon>Entelegynae</taxon>
        <taxon>Araneoidea</taxon>
        <taxon>Nephilidae</taxon>
        <taxon>Trichonephila</taxon>
    </lineage>
</organism>
<name>A0A8X6S7C8_TRICX</name>
<gene>
    <name evidence="1" type="primary">NCL1_37508</name>
    <name evidence="1" type="ORF">TNCV_3108121</name>
</gene>
<dbReference type="EMBL" id="BMAU01021257">
    <property type="protein sequence ID" value="GFY06133.1"/>
    <property type="molecule type" value="Genomic_DNA"/>
</dbReference>
<evidence type="ECO:0000313" key="1">
    <source>
        <dbReference type="EMBL" id="GFY06133.1"/>
    </source>
</evidence>
<reference evidence="1" key="1">
    <citation type="submission" date="2020-08" db="EMBL/GenBank/DDBJ databases">
        <title>Multicomponent nature underlies the extraordinary mechanical properties of spider dragline silk.</title>
        <authorList>
            <person name="Kono N."/>
            <person name="Nakamura H."/>
            <person name="Mori M."/>
            <person name="Yoshida Y."/>
            <person name="Ohtoshi R."/>
            <person name="Malay A.D."/>
            <person name="Moran D.A.P."/>
            <person name="Tomita M."/>
            <person name="Numata K."/>
            <person name="Arakawa K."/>
        </authorList>
    </citation>
    <scope>NUCLEOTIDE SEQUENCE</scope>
</reference>
<comment type="caution">
    <text evidence="1">The sequence shown here is derived from an EMBL/GenBank/DDBJ whole genome shotgun (WGS) entry which is preliminary data.</text>
</comment>
<evidence type="ECO:0000313" key="2">
    <source>
        <dbReference type="Proteomes" id="UP000887159"/>
    </source>
</evidence>
<dbReference type="AlphaFoldDB" id="A0A8X6S7C8"/>
<keyword evidence="2" id="KW-1185">Reference proteome</keyword>
<dbReference type="Proteomes" id="UP000887159">
    <property type="component" value="Unassembled WGS sequence"/>
</dbReference>
<proteinExistence type="predicted"/>
<accession>A0A8X6S7C8</accession>
<sequence length="127" mass="14189">MFTPVVFKAIIGVSRRGSEKFRALHTEEAFNGLFDFSIAPKAPSGEILLQSQKQMKVTCYTGLLATDHVILNHGQVTWTTPEMAPPLLTTTPHPREDVSAFDRFSVHRFPERRVFSGTGVELMTCLP</sequence>